<dbReference type="OrthoDB" id="1669814at2759"/>
<evidence type="ECO:0000256" key="3">
    <source>
        <dbReference type="ARBA" id="ARBA00023002"/>
    </source>
</evidence>
<dbReference type="CDD" id="cd05233">
    <property type="entry name" value="SDR_c"/>
    <property type="match status" value="1"/>
</dbReference>
<dbReference type="PANTHER" id="PTHR24321:SF8">
    <property type="entry name" value="ESTRADIOL 17-BETA-DEHYDROGENASE 8-RELATED"/>
    <property type="match status" value="1"/>
</dbReference>
<name>A0A6A5ZFG0_9PLEO</name>
<dbReference type="Gene3D" id="3.40.50.720">
    <property type="entry name" value="NAD(P)-binding Rossmann-like Domain"/>
    <property type="match status" value="1"/>
</dbReference>
<evidence type="ECO:0008006" key="6">
    <source>
        <dbReference type="Google" id="ProtNLM"/>
    </source>
</evidence>
<proteinExistence type="inferred from homology"/>
<dbReference type="FunFam" id="3.40.50.720:FF:000084">
    <property type="entry name" value="Short-chain dehydrogenase reductase"/>
    <property type="match status" value="1"/>
</dbReference>
<keyword evidence="3" id="KW-0560">Oxidoreductase</keyword>
<evidence type="ECO:0000256" key="1">
    <source>
        <dbReference type="ARBA" id="ARBA00006484"/>
    </source>
</evidence>
<dbReference type="SUPFAM" id="SSF51735">
    <property type="entry name" value="NAD(P)-binding Rossmann-fold domains"/>
    <property type="match status" value="1"/>
</dbReference>
<dbReference type="Proteomes" id="UP000799770">
    <property type="component" value="Unassembled WGS sequence"/>
</dbReference>
<protein>
    <recommendedName>
        <fullName evidence="6">NAD(P)-binding protein</fullName>
    </recommendedName>
</protein>
<comment type="similarity">
    <text evidence="1">Belongs to the short-chain dehydrogenases/reductases (SDR) family.</text>
</comment>
<accession>A0A6A5ZFG0</accession>
<dbReference type="PRINTS" id="PR00080">
    <property type="entry name" value="SDRFAMILY"/>
</dbReference>
<evidence type="ECO:0000256" key="2">
    <source>
        <dbReference type="ARBA" id="ARBA00022857"/>
    </source>
</evidence>
<dbReference type="PROSITE" id="PS00061">
    <property type="entry name" value="ADH_SHORT"/>
    <property type="match status" value="1"/>
</dbReference>
<sequence>MPSLYAVNTQPFAGKVITITGASRGTGLALSKYLLARGATVSVCATSADNLAKAAAEIATEFPQTEGRYFQAIVDIAKPETVKSWIEQTVEKYGKLDGCANIAAVEQREIFPITDLDTEYFANLLNINVVGTFNCLKEEMKVIKDGGSIVNVGSITSNYASAGVAAYVSAKHALIGLTKVAAFEGAARRVRVNAVCPGCINTEMMSKPFNSPLGQFNLTADNIPTIIKRELMEPVEVAASIAFLLGDESSYVTKAAWYVDGGWVEGSYSSG</sequence>
<dbReference type="InterPro" id="IPR036291">
    <property type="entry name" value="NAD(P)-bd_dom_sf"/>
</dbReference>
<dbReference type="GO" id="GO:0016491">
    <property type="term" value="F:oxidoreductase activity"/>
    <property type="evidence" value="ECO:0007669"/>
    <property type="project" value="UniProtKB-KW"/>
</dbReference>
<evidence type="ECO:0000313" key="4">
    <source>
        <dbReference type="EMBL" id="KAF2117976.1"/>
    </source>
</evidence>
<evidence type="ECO:0000313" key="5">
    <source>
        <dbReference type="Proteomes" id="UP000799770"/>
    </source>
</evidence>
<dbReference type="Pfam" id="PF13561">
    <property type="entry name" value="adh_short_C2"/>
    <property type="match status" value="1"/>
</dbReference>
<dbReference type="AlphaFoldDB" id="A0A6A5ZFG0"/>
<keyword evidence="5" id="KW-1185">Reference proteome</keyword>
<keyword evidence="2" id="KW-0521">NADP</keyword>
<dbReference type="EMBL" id="ML977318">
    <property type="protein sequence ID" value="KAF2117976.1"/>
    <property type="molecule type" value="Genomic_DNA"/>
</dbReference>
<dbReference type="InterPro" id="IPR002347">
    <property type="entry name" value="SDR_fam"/>
</dbReference>
<reference evidence="4" key="1">
    <citation type="journal article" date="2020" name="Stud. Mycol.">
        <title>101 Dothideomycetes genomes: a test case for predicting lifestyles and emergence of pathogens.</title>
        <authorList>
            <person name="Haridas S."/>
            <person name="Albert R."/>
            <person name="Binder M."/>
            <person name="Bloem J."/>
            <person name="Labutti K."/>
            <person name="Salamov A."/>
            <person name="Andreopoulos B."/>
            <person name="Baker S."/>
            <person name="Barry K."/>
            <person name="Bills G."/>
            <person name="Bluhm B."/>
            <person name="Cannon C."/>
            <person name="Castanera R."/>
            <person name="Culley D."/>
            <person name="Daum C."/>
            <person name="Ezra D."/>
            <person name="Gonzalez J."/>
            <person name="Henrissat B."/>
            <person name="Kuo A."/>
            <person name="Liang C."/>
            <person name="Lipzen A."/>
            <person name="Lutzoni F."/>
            <person name="Magnuson J."/>
            <person name="Mondo S."/>
            <person name="Nolan M."/>
            <person name="Ohm R."/>
            <person name="Pangilinan J."/>
            <person name="Park H.-J."/>
            <person name="Ramirez L."/>
            <person name="Alfaro M."/>
            <person name="Sun H."/>
            <person name="Tritt A."/>
            <person name="Yoshinaga Y."/>
            <person name="Zwiers L.-H."/>
            <person name="Turgeon B."/>
            <person name="Goodwin S."/>
            <person name="Spatafora J."/>
            <person name="Crous P."/>
            <person name="Grigoriev I."/>
        </authorList>
    </citation>
    <scope>NUCLEOTIDE SEQUENCE</scope>
    <source>
        <strain evidence="4">CBS 627.86</strain>
    </source>
</reference>
<gene>
    <name evidence="4" type="ORF">BDV96DRAFT_489386</name>
</gene>
<dbReference type="PRINTS" id="PR00081">
    <property type="entry name" value="GDHRDH"/>
</dbReference>
<organism evidence="4 5">
    <name type="scientific">Lophiotrema nucula</name>
    <dbReference type="NCBI Taxonomy" id="690887"/>
    <lineage>
        <taxon>Eukaryota</taxon>
        <taxon>Fungi</taxon>
        <taxon>Dikarya</taxon>
        <taxon>Ascomycota</taxon>
        <taxon>Pezizomycotina</taxon>
        <taxon>Dothideomycetes</taxon>
        <taxon>Pleosporomycetidae</taxon>
        <taxon>Pleosporales</taxon>
        <taxon>Lophiotremataceae</taxon>
        <taxon>Lophiotrema</taxon>
    </lineage>
</organism>
<dbReference type="PANTHER" id="PTHR24321">
    <property type="entry name" value="DEHYDROGENASES, SHORT CHAIN"/>
    <property type="match status" value="1"/>
</dbReference>
<dbReference type="InterPro" id="IPR020904">
    <property type="entry name" value="Sc_DH/Rdtase_CS"/>
</dbReference>